<dbReference type="EMBL" id="BAAAQD010000001">
    <property type="protein sequence ID" value="GAA1499972.1"/>
    <property type="molecule type" value="Genomic_DNA"/>
</dbReference>
<evidence type="ECO:0000313" key="10">
    <source>
        <dbReference type="EMBL" id="GAA1499972.1"/>
    </source>
</evidence>
<gene>
    <name evidence="10" type="ORF">GCM10009827_004400</name>
</gene>
<dbReference type="Proteomes" id="UP001501470">
    <property type="component" value="Unassembled WGS sequence"/>
</dbReference>
<dbReference type="InterPro" id="IPR003838">
    <property type="entry name" value="ABC3_permease_C"/>
</dbReference>
<evidence type="ECO:0000256" key="1">
    <source>
        <dbReference type="ARBA" id="ARBA00004651"/>
    </source>
</evidence>
<evidence type="ECO:0000256" key="3">
    <source>
        <dbReference type="ARBA" id="ARBA00022692"/>
    </source>
</evidence>
<feature type="transmembrane region" description="Helical" evidence="8">
    <location>
        <begin position="784"/>
        <end position="807"/>
    </location>
</feature>
<evidence type="ECO:0000256" key="7">
    <source>
        <dbReference type="SAM" id="MobiDB-lite"/>
    </source>
</evidence>
<feature type="transmembrane region" description="Helical" evidence="8">
    <location>
        <begin position="736"/>
        <end position="764"/>
    </location>
</feature>
<keyword evidence="11" id="KW-1185">Reference proteome</keyword>
<evidence type="ECO:0000256" key="6">
    <source>
        <dbReference type="ARBA" id="ARBA00038076"/>
    </source>
</evidence>
<feature type="domain" description="ABC3 transporter permease C-terminal" evidence="9">
    <location>
        <begin position="258"/>
        <end position="373"/>
    </location>
</feature>
<accession>A0ABN1ZJ62</accession>
<evidence type="ECO:0000256" key="5">
    <source>
        <dbReference type="ARBA" id="ARBA00023136"/>
    </source>
</evidence>
<keyword evidence="3 8" id="KW-0812">Transmembrane</keyword>
<dbReference type="InterPro" id="IPR050250">
    <property type="entry name" value="Macrolide_Exporter_MacB"/>
</dbReference>
<name>A0ABN1ZJ62_9ACTN</name>
<feature type="transmembrane region" description="Helical" evidence="8">
    <location>
        <begin position="19"/>
        <end position="39"/>
    </location>
</feature>
<dbReference type="PANTHER" id="PTHR30572:SF4">
    <property type="entry name" value="ABC TRANSPORTER PERMEASE YTRF"/>
    <property type="match status" value="1"/>
</dbReference>
<feature type="region of interest" description="Disordered" evidence="7">
    <location>
        <begin position="469"/>
        <end position="515"/>
    </location>
</feature>
<feature type="transmembrane region" description="Helical" evidence="8">
    <location>
        <begin position="303"/>
        <end position="324"/>
    </location>
</feature>
<proteinExistence type="inferred from homology"/>
<keyword evidence="4 8" id="KW-1133">Transmembrane helix</keyword>
<evidence type="ECO:0000256" key="2">
    <source>
        <dbReference type="ARBA" id="ARBA00022475"/>
    </source>
</evidence>
<reference evidence="10 11" key="1">
    <citation type="journal article" date="2019" name="Int. J. Syst. Evol. Microbiol.">
        <title>The Global Catalogue of Microorganisms (GCM) 10K type strain sequencing project: providing services to taxonomists for standard genome sequencing and annotation.</title>
        <authorList>
            <consortium name="The Broad Institute Genomics Platform"/>
            <consortium name="The Broad Institute Genome Sequencing Center for Infectious Disease"/>
            <person name="Wu L."/>
            <person name="Ma J."/>
        </authorList>
    </citation>
    <scope>NUCLEOTIDE SEQUENCE [LARGE SCALE GENOMIC DNA]</scope>
    <source>
        <strain evidence="10 11">JCM 15933</strain>
    </source>
</reference>
<protein>
    <recommendedName>
        <fullName evidence="9">ABC3 transporter permease C-terminal domain-containing protein</fullName>
    </recommendedName>
</protein>
<feature type="transmembrane region" description="Helical" evidence="8">
    <location>
        <begin position="691"/>
        <end position="715"/>
    </location>
</feature>
<feature type="transmembrane region" description="Helical" evidence="8">
    <location>
        <begin position="344"/>
        <end position="366"/>
    </location>
</feature>
<evidence type="ECO:0000259" key="9">
    <source>
        <dbReference type="Pfam" id="PF02687"/>
    </source>
</evidence>
<feature type="compositionally biased region" description="Low complexity" evidence="7">
    <location>
        <begin position="492"/>
        <end position="503"/>
    </location>
</feature>
<organism evidence="10 11">
    <name type="scientific">Dactylosporangium maewongense</name>
    <dbReference type="NCBI Taxonomy" id="634393"/>
    <lineage>
        <taxon>Bacteria</taxon>
        <taxon>Bacillati</taxon>
        <taxon>Actinomycetota</taxon>
        <taxon>Actinomycetes</taxon>
        <taxon>Micromonosporales</taxon>
        <taxon>Micromonosporaceae</taxon>
        <taxon>Dactylosporangium</taxon>
    </lineage>
</organism>
<keyword evidence="5 8" id="KW-0472">Membrane</keyword>
<comment type="subcellular location">
    <subcellularLocation>
        <location evidence="1">Cell membrane</location>
        <topology evidence="1">Multi-pass membrane protein</topology>
    </subcellularLocation>
</comment>
<feature type="domain" description="ABC3 transporter permease C-terminal" evidence="9">
    <location>
        <begin position="695"/>
        <end position="808"/>
    </location>
</feature>
<feature type="transmembrane region" description="Helical" evidence="8">
    <location>
        <begin position="424"/>
        <end position="448"/>
    </location>
</feature>
<dbReference type="PANTHER" id="PTHR30572">
    <property type="entry name" value="MEMBRANE COMPONENT OF TRANSPORTER-RELATED"/>
    <property type="match status" value="1"/>
</dbReference>
<evidence type="ECO:0000313" key="11">
    <source>
        <dbReference type="Proteomes" id="UP001501470"/>
    </source>
</evidence>
<feature type="compositionally biased region" description="Pro residues" evidence="7">
    <location>
        <begin position="471"/>
        <end position="483"/>
    </location>
</feature>
<comment type="caution">
    <text evidence="10">The sequence shown here is derived from an EMBL/GenBank/DDBJ whole genome shotgun (WGS) entry which is preliminary data.</text>
</comment>
<evidence type="ECO:0000256" key="8">
    <source>
        <dbReference type="SAM" id="Phobius"/>
    </source>
</evidence>
<dbReference type="Pfam" id="PF02687">
    <property type="entry name" value="FtsX"/>
    <property type="match status" value="2"/>
</dbReference>
<comment type="similarity">
    <text evidence="6">Belongs to the ABC-4 integral membrane protein family.</text>
</comment>
<evidence type="ECO:0000256" key="4">
    <source>
        <dbReference type="ARBA" id="ARBA00022989"/>
    </source>
</evidence>
<feature type="transmembrane region" description="Helical" evidence="8">
    <location>
        <begin position="252"/>
        <end position="282"/>
    </location>
</feature>
<keyword evidence="2" id="KW-1003">Cell membrane</keyword>
<sequence length="824" mass="82489">MSGVGSVVRAGGRRRVQSVVMALTTMLAVSASVLAAGLLDASRAPFDRGFAKQQGAHLTATFDAGAVTADTVAATAKAAGATASAGPFRTVSLRPTTVSGSRIPPGLQLPPAILAGRADPGGPVDRLDLTAGRWATAAGEIVWAAGRSPLEVGDRLTFTDSPGSPTLTVVGLARSVGTSAEAWTTPDQLTSLLSGDVKGGFQMLYRFADATTDAQLTAHRAAVAGAVPADAMTGAASYLTVKRDAERRAATFVPFVVAFGVLGLCMSVLIIGVVVSGSVGAATRRIGILKAVGFTPAQVTRAYIGQALIPATVGAALGVLLGNLAAVPVLADESDAFGTASMTVAPWVSVVVPLVALAAVVLTAFVPALRAGRLRTVTALAVGRTPASGRGRTARRLLGRLPLPRPVSLGLANPFTSPSRSATIVAAVALGALGVTFGVGLATSLAGIQEGLNRRTAGAVVAHAFTFGPGPGGPAGPPAPGQPGGPGGSGGPSAPVSAGQPAGQGQNGKGGPQTDAEALGKVRAAIDAQPGTRRWFTTGHAEIGVSGLTTPADVVAFTGDSSWGAYKMISGKWFDGPGQIVVPTAFLRATGLKVGDTATLTDAGRSLKVRIVGESLDLSDDGRGVVTDAATLTALGTVVEPESVEFHIDLDPGATAKSYVDALNKVLEPLGGGADVNVGEISETVVAMDTLAATLTLMLVVVAGMGVLNTVVLDTRERVHDLGVFKALGMSPRQTVTMVLTSVTGTGLLAGAIGVPLGIVLHHAVLPAMGRAANTGIPSSYIEVYAPLLVLPLVFGGLVIAAAGALLPAGWAAKTRTATALRTE</sequence>
<dbReference type="RefSeq" id="WP_344498906.1">
    <property type="nucleotide sequence ID" value="NZ_BAAAQD010000001.1"/>
</dbReference>